<comment type="caution">
    <text evidence="10">Lacks conserved residue(s) required for the propagation of feature annotation.</text>
</comment>
<sequence length="359" mass="41116">MAPASTSANHKHSGDIPNSHFNQTVYLSDWWLVKTGDDSQGRRLAVAGFASRDYQADEVVNLWVNKVGQYNNPQETYNYYTLPFCHPPGNLAHKWGGLGEVLGGNKLIDSQIEIKFKRNVEKTKICEIEIDAAKSKQFKEAIDNSYWFEFFMIILTPKTLEEGRALEMTYSVKWVPTNITFARRFDVYLDYPFFEHQIHWFSVFNSFMMLIFLTGLVSMILMRTRRNDYAKYAREDDDLETLERDVSEESGWKLVHGDVFRPPQNLALLSAVVGTGAQLATLVLLVIILAIVGMLYIGHREELLTLPSSHATLLLHLLLVMSAVACILAMVVLNMEKPYSSEDIDDVRRRWAECFLEVM</sequence>
<evidence type="ECO:0000256" key="6">
    <source>
        <dbReference type="ARBA" id="ARBA00022753"/>
    </source>
</evidence>
<comment type="caution">
    <text evidence="11">The sequence shown here is derived from an EMBL/GenBank/DDBJ whole genome shotgun (WGS) entry which is preliminary data.</text>
</comment>
<dbReference type="Pfam" id="PF02990">
    <property type="entry name" value="EMP70"/>
    <property type="match status" value="2"/>
</dbReference>
<proteinExistence type="inferred from homology"/>
<comment type="subcellular location">
    <subcellularLocation>
        <location evidence="1">Endosome membrane</location>
        <topology evidence="1">Multi-pass membrane protein</topology>
    </subcellularLocation>
    <subcellularLocation>
        <location evidence="2">Golgi apparatus membrane</location>
        <topology evidence="2">Multi-pass membrane protein</topology>
    </subcellularLocation>
</comment>
<dbReference type="PANTHER" id="PTHR10766">
    <property type="entry name" value="TRANSMEMBRANE 9 SUPERFAMILY PROTEIN"/>
    <property type="match status" value="1"/>
</dbReference>
<evidence type="ECO:0000256" key="5">
    <source>
        <dbReference type="ARBA" id="ARBA00022729"/>
    </source>
</evidence>
<feature type="transmembrane region" description="Helical" evidence="10">
    <location>
        <begin position="198"/>
        <end position="221"/>
    </location>
</feature>
<keyword evidence="4 10" id="KW-0812">Transmembrane</keyword>
<keyword evidence="7 10" id="KW-1133">Transmembrane helix</keyword>
<evidence type="ECO:0000256" key="7">
    <source>
        <dbReference type="ARBA" id="ARBA00022989"/>
    </source>
</evidence>
<evidence type="ECO:0000256" key="8">
    <source>
        <dbReference type="ARBA" id="ARBA00023034"/>
    </source>
</evidence>
<feature type="transmembrane region" description="Helical" evidence="10">
    <location>
        <begin position="266"/>
        <end position="299"/>
    </location>
</feature>
<dbReference type="GO" id="GO:0000139">
    <property type="term" value="C:Golgi membrane"/>
    <property type="evidence" value="ECO:0007669"/>
    <property type="project" value="UniProtKB-SubCell"/>
</dbReference>
<evidence type="ECO:0000313" key="12">
    <source>
        <dbReference type="Proteomes" id="UP001632038"/>
    </source>
</evidence>
<evidence type="ECO:0000256" key="10">
    <source>
        <dbReference type="RuleBase" id="RU363079"/>
    </source>
</evidence>
<evidence type="ECO:0000256" key="4">
    <source>
        <dbReference type="ARBA" id="ARBA00022692"/>
    </source>
</evidence>
<dbReference type="GO" id="GO:0010008">
    <property type="term" value="C:endosome membrane"/>
    <property type="evidence" value="ECO:0007669"/>
    <property type="project" value="UniProtKB-SubCell"/>
</dbReference>
<evidence type="ECO:0000313" key="11">
    <source>
        <dbReference type="EMBL" id="KAL3655179.1"/>
    </source>
</evidence>
<keyword evidence="9 10" id="KW-0472">Membrane</keyword>
<dbReference type="InterPro" id="IPR004240">
    <property type="entry name" value="EMP70"/>
</dbReference>
<protein>
    <recommendedName>
        <fullName evidence="10">Transmembrane 9 superfamily member</fullName>
    </recommendedName>
</protein>
<name>A0ABD3EPP4_9LAMI</name>
<reference evidence="12" key="1">
    <citation type="journal article" date="2024" name="IScience">
        <title>Strigolactones Initiate the Formation of Haustorium-like Structures in Castilleja.</title>
        <authorList>
            <person name="Buerger M."/>
            <person name="Peterson D."/>
            <person name="Chory J."/>
        </authorList>
    </citation>
    <scope>NUCLEOTIDE SEQUENCE [LARGE SCALE GENOMIC DNA]</scope>
</reference>
<dbReference type="PANTHER" id="PTHR10766:SF140">
    <property type="entry name" value="TRANSMEMBRANE 9 SUPERFAMILY MEMBER"/>
    <property type="match status" value="1"/>
</dbReference>
<evidence type="ECO:0000256" key="2">
    <source>
        <dbReference type="ARBA" id="ARBA00004653"/>
    </source>
</evidence>
<evidence type="ECO:0000256" key="9">
    <source>
        <dbReference type="ARBA" id="ARBA00023136"/>
    </source>
</evidence>
<comment type="similarity">
    <text evidence="3 10">Belongs to the nonaspanin (TM9SF) (TC 9.A.2) family.</text>
</comment>
<dbReference type="Proteomes" id="UP001632038">
    <property type="component" value="Unassembled WGS sequence"/>
</dbReference>
<keyword evidence="12" id="KW-1185">Reference proteome</keyword>
<evidence type="ECO:0000256" key="3">
    <source>
        <dbReference type="ARBA" id="ARBA00005227"/>
    </source>
</evidence>
<keyword evidence="6" id="KW-0967">Endosome</keyword>
<dbReference type="AlphaFoldDB" id="A0ABD3EPP4"/>
<gene>
    <name evidence="11" type="primary">TMN1_1</name>
    <name evidence="11" type="ORF">CASFOL_000965</name>
</gene>
<evidence type="ECO:0000256" key="1">
    <source>
        <dbReference type="ARBA" id="ARBA00004337"/>
    </source>
</evidence>
<organism evidence="11 12">
    <name type="scientific">Castilleja foliolosa</name>
    <dbReference type="NCBI Taxonomy" id="1961234"/>
    <lineage>
        <taxon>Eukaryota</taxon>
        <taxon>Viridiplantae</taxon>
        <taxon>Streptophyta</taxon>
        <taxon>Embryophyta</taxon>
        <taxon>Tracheophyta</taxon>
        <taxon>Spermatophyta</taxon>
        <taxon>Magnoliopsida</taxon>
        <taxon>eudicotyledons</taxon>
        <taxon>Gunneridae</taxon>
        <taxon>Pentapetalae</taxon>
        <taxon>asterids</taxon>
        <taxon>lamiids</taxon>
        <taxon>Lamiales</taxon>
        <taxon>Orobanchaceae</taxon>
        <taxon>Pedicularideae</taxon>
        <taxon>Castillejinae</taxon>
        <taxon>Castilleja</taxon>
    </lineage>
</organism>
<feature type="transmembrane region" description="Helical" evidence="10">
    <location>
        <begin position="311"/>
        <end position="333"/>
    </location>
</feature>
<keyword evidence="8" id="KW-0333">Golgi apparatus</keyword>
<accession>A0ABD3EPP4</accession>
<keyword evidence="5" id="KW-0732">Signal</keyword>
<dbReference type="EMBL" id="JAVIJP010000002">
    <property type="protein sequence ID" value="KAL3655179.1"/>
    <property type="molecule type" value="Genomic_DNA"/>
</dbReference>